<dbReference type="AlphaFoldDB" id="A0A2H3K7B0"/>
<feature type="compositionally biased region" description="Polar residues" evidence="1">
    <location>
        <begin position="7"/>
        <end position="47"/>
    </location>
</feature>
<evidence type="ECO:0000256" key="1">
    <source>
        <dbReference type="SAM" id="MobiDB-lite"/>
    </source>
</evidence>
<evidence type="ECO:0000313" key="3">
    <source>
        <dbReference type="Proteomes" id="UP000218811"/>
    </source>
</evidence>
<feature type="compositionally biased region" description="Low complexity" evidence="1">
    <location>
        <begin position="150"/>
        <end position="161"/>
    </location>
</feature>
<gene>
    <name evidence="2" type="ORF">WOLCODRAFT_154362</name>
</gene>
<protein>
    <submittedName>
        <fullName evidence="2">Uncharacterized protein</fullName>
    </submittedName>
</protein>
<reference evidence="2 3" key="1">
    <citation type="journal article" date="2012" name="Science">
        <title>The Paleozoic origin of enzymatic lignin decomposition reconstructed from 31 fungal genomes.</title>
        <authorList>
            <person name="Floudas D."/>
            <person name="Binder M."/>
            <person name="Riley R."/>
            <person name="Barry K."/>
            <person name="Blanchette R.A."/>
            <person name="Henrissat B."/>
            <person name="Martinez A.T."/>
            <person name="Otillar R."/>
            <person name="Spatafora J.W."/>
            <person name="Yadav J.S."/>
            <person name="Aerts A."/>
            <person name="Benoit I."/>
            <person name="Boyd A."/>
            <person name="Carlson A."/>
            <person name="Copeland A."/>
            <person name="Coutinho P.M."/>
            <person name="de Vries R.P."/>
            <person name="Ferreira P."/>
            <person name="Findley K."/>
            <person name="Foster B."/>
            <person name="Gaskell J."/>
            <person name="Glotzer D."/>
            <person name="Gorecki P."/>
            <person name="Heitman J."/>
            <person name="Hesse C."/>
            <person name="Hori C."/>
            <person name="Igarashi K."/>
            <person name="Jurgens J.A."/>
            <person name="Kallen N."/>
            <person name="Kersten P."/>
            <person name="Kohler A."/>
            <person name="Kuees U."/>
            <person name="Kumar T.K.A."/>
            <person name="Kuo A."/>
            <person name="LaButti K."/>
            <person name="Larrondo L.F."/>
            <person name="Lindquist E."/>
            <person name="Ling A."/>
            <person name="Lombard V."/>
            <person name="Lucas S."/>
            <person name="Lundell T."/>
            <person name="Martin R."/>
            <person name="McLaughlin D.J."/>
            <person name="Morgenstern I."/>
            <person name="Morin E."/>
            <person name="Murat C."/>
            <person name="Nagy L.G."/>
            <person name="Nolan M."/>
            <person name="Ohm R.A."/>
            <person name="Patyshakuliyeva A."/>
            <person name="Rokas A."/>
            <person name="Ruiz-Duenas F.J."/>
            <person name="Sabat G."/>
            <person name="Salamov A."/>
            <person name="Samejima M."/>
            <person name="Schmutz J."/>
            <person name="Slot J.C."/>
            <person name="St John F."/>
            <person name="Stenlid J."/>
            <person name="Sun H."/>
            <person name="Sun S."/>
            <person name="Syed K."/>
            <person name="Tsang A."/>
            <person name="Wiebenga A."/>
            <person name="Young D."/>
            <person name="Pisabarro A."/>
            <person name="Eastwood D.C."/>
            <person name="Martin F."/>
            <person name="Cullen D."/>
            <person name="Grigoriev I.V."/>
            <person name="Hibbett D.S."/>
        </authorList>
    </citation>
    <scope>NUCLEOTIDE SEQUENCE [LARGE SCALE GENOMIC DNA]</scope>
    <source>
        <strain evidence="2 3">MD-104</strain>
    </source>
</reference>
<accession>A0A2H3K7B0</accession>
<feature type="compositionally biased region" description="Pro residues" evidence="1">
    <location>
        <begin position="162"/>
        <end position="179"/>
    </location>
</feature>
<feature type="region of interest" description="Disordered" evidence="1">
    <location>
        <begin position="1"/>
        <end position="104"/>
    </location>
</feature>
<feature type="compositionally biased region" description="Low complexity" evidence="1">
    <location>
        <begin position="73"/>
        <end position="87"/>
    </location>
</feature>
<dbReference type="Proteomes" id="UP000218811">
    <property type="component" value="Unassembled WGS sequence"/>
</dbReference>
<name>A0A2H3K7B0_WOLCO</name>
<feature type="region of interest" description="Disordered" evidence="1">
    <location>
        <begin position="143"/>
        <end position="195"/>
    </location>
</feature>
<proteinExistence type="predicted"/>
<evidence type="ECO:0000313" key="2">
    <source>
        <dbReference type="EMBL" id="PCH44327.1"/>
    </source>
</evidence>
<dbReference type="EMBL" id="KB468157">
    <property type="protein sequence ID" value="PCH44327.1"/>
    <property type="molecule type" value="Genomic_DNA"/>
</dbReference>
<feature type="compositionally biased region" description="Pro residues" evidence="1">
    <location>
        <begin position="52"/>
        <end position="62"/>
    </location>
</feature>
<organism evidence="2 3">
    <name type="scientific">Wolfiporia cocos (strain MD-104)</name>
    <name type="common">Brown rot fungus</name>
    <dbReference type="NCBI Taxonomy" id="742152"/>
    <lineage>
        <taxon>Eukaryota</taxon>
        <taxon>Fungi</taxon>
        <taxon>Dikarya</taxon>
        <taxon>Basidiomycota</taxon>
        <taxon>Agaricomycotina</taxon>
        <taxon>Agaricomycetes</taxon>
        <taxon>Polyporales</taxon>
        <taxon>Phaeolaceae</taxon>
        <taxon>Wolfiporia</taxon>
    </lineage>
</organism>
<keyword evidence="3" id="KW-1185">Reference proteome</keyword>
<sequence length="331" mass="36845">MSPPHRSVTTPVTPPKQKSTKPLITPISTRQIKPPTTSSKQQPQSTLHWVPQRPPTPKPSPIHTPHMTTPRVATPQATTPWTATLIPTRPPTPSPSIDSDNTQAPLQSTTLSTPSIIDSEDEDHDYLHPTICKIAMFPGDFYPPQPPLDPELLQQPTLTPLSEPPISTPPQATSPPSVPTAPHTTSMPINPKTPGYTPRHLPYPGLVTADIHKTTVQLNGIPCRDLTDPSLIPNYYITHEFINALDDTTFYTKLSESITAFHLKGDFKWLDPNIPDYKFCSSATFTFIDDEYEHILTALNYTIRDFCLDSSETLFHNTKLSLKVLNRTLLF</sequence>